<feature type="region of interest" description="Disordered" evidence="1">
    <location>
        <begin position="1"/>
        <end position="49"/>
    </location>
</feature>
<accession>A0A2P2R180</accession>
<protein>
    <submittedName>
        <fullName evidence="2">Uncharacterized protein</fullName>
    </submittedName>
</protein>
<feature type="compositionally biased region" description="Polar residues" evidence="1">
    <location>
        <begin position="1"/>
        <end position="15"/>
    </location>
</feature>
<feature type="compositionally biased region" description="Basic residues" evidence="1">
    <location>
        <begin position="34"/>
        <end position="49"/>
    </location>
</feature>
<dbReference type="AlphaFoldDB" id="A0A2P2R180"/>
<evidence type="ECO:0000256" key="1">
    <source>
        <dbReference type="SAM" id="MobiDB-lite"/>
    </source>
</evidence>
<evidence type="ECO:0000313" key="2">
    <source>
        <dbReference type="EMBL" id="MBX73015.1"/>
    </source>
</evidence>
<reference evidence="2" key="1">
    <citation type="submission" date="2018-02" db="EMBL/GenBank/DDBJ databases">
        <title>Rhizophora mucronata_Transcriptome.</title>
        <authorList>
            <person name="Meera S.P."/>
            <person name="Sreeshan A."/>
            <person name="Augustine A."/>
        </authorList>
    </citation>
    <scope>NUCLEOTIDE SEQUENCE</scope>
    <source>
        <tissue evidence="2">Leaf</tissue>
    </source>
</reference>
<sequence>MNNHLPHDFSSQAMHPTNLGFPSPPWDPSFPLKPQKHHDKGPSWKQRHF</sequence>
<proteinExistence type="predicted"/>
<name>A0A2P2R180_RHIMU</name>
<organism evidence="2">
    <name type="scientific">Rhizophora mucronata</name>
    <name type="common">Asiatic mangrove</name>
    <dbReference type="NCBI Taxonomy" id="61149"/>
    <lineage>
        <taxon>Eukaryota</taxon>
        <taxon>Viridiplantae</taxon>
        <taxon>Streptophyta</taxon>
        <taxon>Embryophyta</taxon>
        <taxon>Tracheophyta</taxon>
        <taxon>Spermatophyta</taxon>
        <taxon>Magnoliopsida</taxon>
        <taxon>eudicotyledons</taxon>
        <taxon>Gunneridae</taxon>
        <taxon>Pentapetalae</taxon>
        <taxon>rosids</taxon>
        <taxon>fabids</taxon>
        <taxon>Malpighiales</taxon>
        <taxon>Rhizophoraceae</taxon>
        <taxon>Rhizophora</taxon>
    </lineage>
</organism>
<dbReference type="EMBL" id="GGEC01092531">
    <property type="protein sequence ID" value="MBX73015.1"/>
    <property type="molecule type" value="Transcribed_RNA"/>
</dbReference>